<dbReference type="EMBL" id="VXIT01000009">
    <property type="protein sequence ID" value="KAA6410366.1"/>
    <property type="molecule type" value="Genomic_DNA"/>
</dbReference>
<feature type="region of interest" description="Disordered" evidence="1">
    <location>
        <begin position="1"/>
        <end position="109"/>
    </location>
</feature>
<feature type="compositionally biased region" description="Low complexity" evidence="1">
    <location>
        <begin position="95"/>
        <end position="104"/>
    </location>
</feature>
<feature type="compositionally biased region" description="Polar residues" evidence="1">
    <location>
        <begin position="1"/>
        <end position="18"/>
    </location>
</feature>
<dbReference type="AlphaFoldDB" id="A0A5M8PN79"/>
<feature type="compositionally biased region" description="Polar residues" evidence="1">
    <location>
        <begin position="80"/>
        <end position="94"/>
    </location>
</feature>
<evidence type="ECO:0000313" key="2">
    <source>
        <dbReference type="EMBL" id="KAA6410366.1"/>
    </source>
</evidence>
<feature type="region of interest" description="Disordered" evidence="1">
    <location>
        <begin position="245"/>
        <end position="268"/>
    </location>
</feature>
<evidence type="ECO:0000313" key="3">
    <source>
        <dbReference type="Proteomes" id="UP000324767"/>
    </source>
</evidence>
<comment type="caution">
    <text evidence="2">The sequence shown here is derived from an EMBL/GenBank/DDBJ whole genome shotgun (WGS) entry which is preliminary data.</text>
</comment>
<dbReference type="Pfam" id="PF17242">
    <property type="entry name" value="DUF5315"/>
    <property type="match status" value="1"/>
</dbReference>
<protein>
    <submittedName>
        <fullName evidence="2">Uncharacterized protein</fullName>
    </submittedName>
</protein>
<gene>
    <name evidence="2" type="ORF">FRX48_05787</name>
</gene>
<proteinExistence type="predicted"/>
<dbReference type="Proteomes" id="UP000324767">
    <property type="component" value="Unassembled WGS sequence"/>
</dbReference>
<reference evidence="2 3" key="1">
    <citation type="submission" date="2019-09" db="EMBL/GenBank/DDBJ databases">
        <title>The hologenome of the rock-dwelling lichen Lasallia pustulata.</title>
        <authorList>
            <person name="Greshake Tzovaras B."/>
            <person name="Segers F."/>
            <person name="Bicker A."/>
            <person name="Dal Grande F."/>
            <person name="Otte J."/>
            <person name="Hankeln T."/>
            <person name="Schmitt I."/>
            <person name="Ebersberger I."/>
        </authorList>
    </citation>
    <scope>NUCLEOTIDE SEQUENCE [LARGE SCALE GENOMIC DNA]</scope>
    <source>
        <strain evidence="2">A1-1</strain>
    </source>
</reference>
<dbReference type="OrthoDB" id="4158841at2759"/>
<sequence length="268" mass="28819">MSYNKTMATLSPVTANSKPDSKHPQRPPPPSLFLGPPSRNASNISLSSLHPIPTHASTSSPAAQTRAPLLRNRSTRGPDASTNPNITSPLGRSTQQQRQQQQQQSEGDRTDALWAEMQATLAEVELSAVSGTHVFGAEHSKALEELRTAQIALAQAWARSEADDVVEHPDEVNIDSVKGKGVLGNDSGEESGSAEGKGSKLEDETEGDILLARKRRETNDRYFKRVNGGVLDVVGRLEEVAAAMGKVERESREIWNESDSTDTGSGTS</sequence>
<name>A0A5M8PN79_9LECA</name>
<feature type="region of interest" description="Disordered" evidence="1">
    <location>
        <begin position="176"/>
        <end position="208"/>
    </location>
</feature>
<evidence type="ECO:0000256" key="1">
    <source>
        <dbReference type="SAM" id="MobiDB-lite"/>
    </source>
</evidence>
<accession>A0A5M8PN79</accession>
<organism evidence="2 3">
    <name type="scientific">Lasallia pustulata</name>
    <dbReference type="NCBI Taxonomy" id="136370"/>
    <lineage>
        <taxon>Eukaryota</taxon>
        <taxon>Fungi</taxon>
        <taxon>Dikarya</taxon>
        <taxon>Ascomycota</taxon>
        <taxon>Pezizomycotina</taxon>
        <taxon>Lecanoromycetes</taxon>
        <taxon>OSLEUM clade</taxon>
        <taxon>Umbilicariomycetidae</taxon>
        <taxon>Umbilicariales</taxon>
        <taxon>Umbilicariaceae</taxon>
        <taxon>Lasallia</taxon>
    </lineage>
</organism>
<feature type="compositionally biased region" description="Basic and acidic residues" evidence="1">
    <location>
        <begin position="246"/>
        <end position="255"/>
    </location>
</feature>